<protein>
    <submittedName>
        <fullName evidence="8">Methylated-DNA--[protein]-cysteine S-methyltransferase</fullName>
    </submittedName>
</protein>
<evidence type="ECO:0000256" key="6">
    <source>
        <dbReference type="ARBA" id="ARBA00049348"/>
    </source>
</evidence>
<dbReference type="EMBL" id="BAAAOB010000003">
    <property type="protein sequence ID" value="GAA1794200.1"/>
    <property type="molecule type" value="Genomic_DNA"/>
</dbReference>
<evidence type="ECO:0000313" key="9">
    <source>
        <dbReference type="Proteomes" id="UP001500851"/>
    </source>
</evidence>
<name>A0ABN2LMX6_9MICO</name>
<dbReference type="PANTHER" id="PTHR10815">
    <property type="entry name" value="METHYLATED-DNA--PROTEIN-CYSTEINE METHYLTRANSFERASE"/>
    <property type="match status" value="1"/>
</dbReference>
<keyword evidence="5" id="KW-0234">DNA repair</keyword>
<keyword evidence="3" id="KW-0808">Transferase</keyword>
<evidence type="ECO:0000259" key="7">
    <source>
        <dbReference type="Pfam" id="PF01035"/>
    </source>
</evidence>
<dbReference type="InterPro" id="IPR014048">
    <property type="entry name" value="MethylDNA_cys_MeTrfase_DNA-bd"/>
</dbReference>
<dbReference type="NCBIfam" id="TIGR00589">
    <property type="entry name" value="ogt"/>
    <property type="match status" value="1"/>
</dbReference>
<dbReference type="Pfam" id="PF01035">
    <property type="entry name" value="DNA_binding_1"/>
    <property type="match status" value="1"/>
</dbReference>
<dbReference type="InterPro" id="IPR036388">
    <property type="entry name" value="WH-like_DNA-bd_sf"/>
</dbReference>
<comment type="catalytic activity">
    <reaction evidence="1">
        <text>a 4-O-methyl-thymidine in DNA + L-cysteinyl-[protein] = a thymidine in DNA + S-methyl-L-cysteinyl-[protein]</text>
        <dbReference type="Rhea" id="RHEA:53428"/>
        <dbReference type="Rhea" id="RHEA-COMP:10131"/>
        <dbReference type="Rhea" id="RHEA-COMP:10132"/>
        <dbReference type="Rhea" id="RHEA-COMP:13555"/>
        <dbReference type="Rhea" id="RHEA-COMP:13556"/>
        <dbReference type="ChEBI" id="CHEBI:29950"/>
        <dbReference type="ChEBI" id="CHEBI:82612"/>
        <dbReference type="ChEBI" id="CHEBI:137386"/>
        <dbReference type="ChEBI" id="CHEBI:137387"/>
        <dbReference type="EC" id="2.1.1.63"/>
    </reaction>
</comment>
<evidence type="ECO:0000256" key="1">
    <source>
        <dbReference type="ARBA" id="ARBA00001286"/>
    </source>
</evidence>
<gene>
    <name evidence="8" type="ORF">GCM10009768_24130</name>
</gene>
<dbReference type="RefSeq" id="WP_344032556.1">
    <property type="nucleotide sequence ID" value="NZ_BAAAOB010000003.1"/>
</dbReference>
<comment type="catalytic activity">
    <reaction evidence="6">
        <text>a 6-O-methyl-2'-deoxyguanosine in DNA + L-cysteinyl-[protein] = S-methyl-L-cysteinyl-[protein] + a 2'-deoxyguanosine in DNA</text>
        <dbReference type="Rhea" id="RHEA:24000"/>
        <dbReference type="Rhea" id="RHEA-COMP:10131"/>
        <dbReference type="Rhea" id="RHEA-COMP:10132"/>
        <dbReference type="Rhea" id="RHEA-COMP:11367"/>
        <dbReference type="Rhea" id="RHEA-COMP:11368"/>
        <dbReference type="ChEBI" id="CHEBI:29950"/>
        <dbReference type="ChEBI" id="CHEBI:82612"/>
        <dbReference type="ChEBI" id="CHEBI:85445"/>
        <dbReference type="ChEBI" id="CHEBI:85448"/>
        <dbReference type="EC" id="2.1.1.63"/>
    </reaction>
</comment>
<sequence>MTPAPLSHTTVVIAGSPFRAIWTPEDGVVRAGGFDTEFDPGHRLLRDRLAVGSPELASRGLAPRPDDEHPIAEALRAYAAGRLDAIDGIPASQPETEFRGDVRRALRGVAAGEHVTYTGLAERAGRPDAVRAAASACATNLIALIVPCHRILRRDGGAGGYLFGVELKRRLLQHEGALTPSAARAQRRR</sequence>
<comment type="caution">
    <text evidence="8">The sequence shown here is derived from an EMBL/GenBank/DDBJ whole genome shotgun (WGS) entry which is preliminary data.</text>
</comment>
<evidence type="ECO:0000256" key="5">
    <source>
        <dbReference type="ARBA" id="ARBA00023204"/>
    </source>
</evidence>
<dbReference type="Proteomes" id="UP001500851">
    <property type="component" value="Unassembled WGS sequence"/>
</dbReference>
<dbReference type="SUPFAM" id="SSF46767">
    <property type="entry name" value="Methylated DNA-protein cysteine methyltransferase, C-terminal domain"/>
    <property type="match status" value="1"/>
</dbReference>
<accession>A0ABN2LMX6</accession>
<keyword evidence="9" id="KW-1185">Reference proteome</keyword>
<feature type="domain" description="Methylated-DNA-[protein]-cysteine S-methyltransferase DNA binding" evidence="7">
    <location>
        <begin position="97"/>
        <end position="177"/>
    </location>
</feature>
<dbReference type="InterPro" id="IPR036217">
    <property type="entry name" value="MethylDNA_cys_MeTrfase_DNAb"/>
</dbReference>
<keyword evidence="4" id="KW-0227">DNA damage</keyword>
<evidence type="ECO:0000256" key="2">
    <source>
        <dbReference type="ARBA" id="ARBA00022603"/>
    </source>
</evidence>
<proteinExistence type="predicted"/>
<dbReference type="CDD" id="cd06445">
    <property type="entry name" value="ATase"/>
    <property type="match status" value="1"/>
</dbReference>
<keyword evidence="2" id="KW-0489">Methyltransferase</keyword>
<dbReference type="Gene3D" id="1.10.10.10">
    <property type="entry name" value="Winged helix-like DNA-binding domain superfamily/Winged helix DNA-binding domain"/>
    <property type="match status" value="1"/>
</dbReference>
<evidence type="ECO:0000256" key="4">
    <source>
        <dbReference type="ARBA" id="ARBA00022763"/>
    </source>
</evidence>
<evidence type="ECO:0000313" key="8">
    <source>
        <dbReference type="EMBL" id="GAA1794200.1"/>
    </source>
</evidence>
<reference evidence="8 9" key="1">
    <citation type="journal article" date="2019" name="Int. J. Syst. Evol. Microbiol.">
        <title>The Global Catalogue of Microorganisms (GCM) 10K type strain sequencing project: providing services to taxonomists for standard genome sequencing and annotation.</title>
        <authorList>
            <consortium name="The Broad Institute Genomics Platform"/>
            <consortium name="The Broad Institute Genome Sequencing Center for Infectious Disease"/>
            <person name="Wu L."/>
            <person name="Ma J."/>
        </authorList>
    </citation>
    <scope>NUCLEOTIDE SEQUENCE [LARGE SCALE GENOMIC DNA]</scope>
    <source>
        <strain evidence="8 9">JCM 14736</strain>
    </source>
</reference>
<dbReference type="PANTHER" id="PTHR10815:SF14">
    <property type="entry name" value="BIFUNCTIONAL TRANSCRIPTIONAL ACTIVATOR_DNA REPAIR ENZYME ADA"/>
    <property type="match status" value="1"/>
</dbReference>
<evidence type="ECO:0000256" key="3">
    <source>
        <dbReference type="ARBA" id="ARBA00022679"/>
    </source>
</evidence>
<dbReference type="PROSITE" id="PS00374">
    <property type="entry name" value="MGMT"/>
    <property type="match status" value="1"/>
</dbReference>
<organism evidence="8 9">
    <name type="scientific">Leucobacter iarius</name>
    <dbReference type="NCBI Taxonomy" id="333963"/>
    <lineage>
        <taxon>Bacteria</taxon>
        <taxon>Bacillati</taxon>
        <taxon>Actinomycetota</taxon>
        <taxon>Actinomycetes</taxon>
        <taxon>Micrococcales</taxon>
        <taxon>Microbacteriaceae</taxon>
        <taxon>Leucobacter</taxon>
    </lineage>
</organism>
<dbReference type="InterPro" id="IPR001497">
    <property type="entry name" value="MethylDNA_cys_MeTrfase_AS"/>
</dbReference>